<evidence type="ECO:0000313" key="2">
    <source>
        <dbReference type="EMBL" id="GHE75292.1"/>
    </source>
</evidence>
<keyword evidence="3" id="KW-1185">Reference proteome</keyword>
<dbReference type="AlphaFoldDB" id="A0A918ZYA0"/>
<sequence length="96" mass="10380">MLRQLIHHLPATSPYGPRHLHVYAAPVQRLTTAPPRRHAPRFFLAGALVANPPTNRDVSPQIGPNAAAHRSLPAVETPVTARYDTAHLSSTAKDAP</sequence>
<proteinExistence type="predicted"/>
<evidence type="ECO:0000256" key="1">
    <source>
        <dbReference type="SAM" id="MobiDB-lite"/>
    </source>
</evidence>
<gene>
    <name evidence="2" type="ORF">GCM10014715_32740</name>
</gene>
<feature type="compositionally biased region" description="Polar residues" evidence="1">
    <location>
        <begin position="87"/>
        <end position="96"/>
    </location>
</feature>
<reference evidence="2" key="1">
    <citation type="journal article" date="2014" name="Int. J. Syst. Evol. Microbiol.">
        <title>Complete genome sequence of Corynebacterium casei LMG S-19264T (=DSM 44701T), isolated from a smear-ripened cheese.</title>
        <authorList>
            <consortium name="US DOE Joint Genome Institute (JGI-PGF)"/>
            <person name="Walter F."/>
            <person name="Albersmeier A."/>
            <person name="Kalinowski J."/>
            <person name="Ruckert C."/>
        </authorList>
    </citation>
    <scope>NUCLEOTIDE SEQUENCE</scope>
    <source>
        <strain evidence="2">JCM 3302</strain>
    </source>
</reference>
<name>A0A918ZYA0_9ACTN</name>
<comment type="caution">
    <text evidence="2">The sequence shown here is derived from an EMBL/GenBank/DDBJ whole genome shotgun (WGS) entry which is preliminary data.</text>
</comment>
<dbReference type="Proteomes" id="UP000641386">
    <property type="component" value="Unassembled WGS sequence"/>
</dbReference>
<accession>A0A918ZYA0</accession>
<reference evidence="2" key="2">
    <citation type="submission" date="2020-09" db="EMBL/GenBank/DDBJ databases">
        <authorList>
            <person name="Sun Q."/>
            <person name="Ohkuma M."/>
        </authorList>
    </citation>
    <scope>NUCLEOTIDE SEQUENCE</scope>
    <source>
        <strain evidence="2">JCM 3302</strain>
    </source>
</reference>
<organism evidence="2 3">
    <name type="scientific">Streptomyces spiralis</name>
    <dbReference type="NCBI Taxonomy" id="66376"/>
    <lineage>
        <taxon>Bacteria</taxon>
        <taxon>Bacillati</taxon>
        <taxon>Actinomycetota</taxon>
        <taxon>Actinomycetes</taxon>
        <taxon>Kitasatosporales</taxon>
        <taxon>Streptomycetaceae</taxon>
        <taxon>Streptomyces</taxon>
    </lineage>
</organism>
<dbReference type="EMBL" id="BNBC01000013">
    <property type="protein sequence ID" value="GHE75292.1"/>
    <property type="molecule type" value="Genomic_DNA"/>
</dbReference>
<protein>
    <submittedName>
        <fullName evidence="2">Uncharacterized protein</fullName>
    </submittedName>
</protein>
<feature type="region of interest" description="Disordered" evidence="1">
    <location>
        <begin position="55"/>
        <end position="96"/>
    </location>
</feature>
<evidence type="ECO:0000313" key="3">
    <source>
        <dbReference type="Proteomes" id="UP000641386"/>
    </source>
</evidence>